<feature type="transmembrane region" description="Helical" evidence="5">
    <location>
        <begin position="172"/>
        <end position="191"/>
    </location>
</feature>
<keyword evidence="3 5" id="KW-1133">Transmembrane helix</keyword>
<feature type="transmembrane region" description="Helical" evidence="5">
    <location>
        <begin position="69"/>
        <end position="89"/>
    </location>
</feature>
<evidence type="ECO:0000256" key="5">
    <source>
        <dbReference type="SAM" id="Phobius"/>
    </source>
</evidence>
<keyword evidence="8" id="KW-1185">Reference proteome</keyword>
<feature type="transmembrane region" description="Helical" evidence="5">
    <location>
        <begin position="95"/>
        <end position="116"/>
    </location>
</feature>
<comment type="caution">
    <text evidence="7">The sequence shown here is derived from an EMBL/GenBank/DDBJ whole genome shotgun (WGS) entry which is preliminary data.</text>
</comment>
<evidence type="ECO:0000313" key="7">
    <source>
        <dbReference type="EMBL" id="MCW8039110.1"/>
    </source>
</evidence>
<accession>A0ABT3NHS8</accession>
<sequence>MGSFKILPTKYLELFLMKSNRFDIYISLIFFILIFGVYGGALQPIRLLAVLLFFYYFPLIYKELSNYKLQSYFLIFSFIYGFCSIFFIIENIKESMISFLYLAINLMLYAVLFVFYKKANNSLMSCFKGVLGFLSIALVYAVYEISTGNHLSVNLTHDVESLMARDYSSFTFGNYNTFLMVLIMMMPFLIYAISNYKFVYKIISAIFLLLISYVVITNASRSATVALCLSYGFLLLYRGSLIFKCAIVICVSYLLINNLSVFEVLINRYDNVGYKSDGRWEVLTLPFDGLKENLLLGFGIGNFGYFASNNLSQMEVYAAHNFFGETLYELGIFFLLFIILILINNFKTFIMKDYKIKVLFLHLVIIFIPFSLINSGYLVGVYVWIFLSLLASISYFEGFKNVK</sequence>
<dbReference type="InterPro" id="IPR051533">
    <property type="entry name" value="WaaL-like"/>
</dbReference>
<feature type="transmembrane region" description="Helical" evidence="5">
    <location>
        <begin position="198"/>
        <end position="216"/>
    </location>
</feature>
<name>A0ABT3NHS8_9GAMM</name>
<dbReference type="PANTHER" id="PTHR37422">
    <property type="entry name" value="TEICHURONIC ACID BIOSYNTHESIS PROTEIN TUAE"/>
    <property type="match status" value="1"/>
</dbReference>
<keyword evidence="2 5" id="KW-0812">Transmembrane</keyword>
<dbReference type="PANTHER" id="PTHR37422:SF13">
    <property type="entry name" value="LIPOPOLYSACCHARIDE BIOSYNTHESIS PROTEIN PA4999-RELATED"/>
    <property type="match status" value="1"/>
</dbReference>
<feature type="transmembrane region" description="Helical" evidence="5">
    <location>
        <begin position="358"/>
        <end position="375"/>
    </location>
</feature>
<gene>
    <name evidence="7" type="ORF">OKC24_08060</name>
</gene>
<evidence type="ECO:0000256" key="2">
    <source>
        <dbReference type="ARBA" id="ARBA00022692"/>
    </source>
</evidence>
<evidence type="ECO:0000256" key="1">
    <source>
        <dbReference type="ARBA" id="ARBA00004141"/>
    </source>
</evidence>
<feature type="transmembrane region" description="Helical" evidence="5">
    <location>
        <begin position="327"/>
        <end position="346"/>
    </location>
</feature>
<dbReference type="InterPro" id="IPR007016">
    <property type="entry name" value="O-antigen_ligase-rel_domated"/>
</dbReference>
<feature type="transmembrane region" description="Helical" evidence="5">
    <location>
        <begin position="246"/>
        <end position="266"/>
    </location>
</feature>
<evidence type="ECO:0000256" key="3">
    <source>
        <dbReference type="ARBA" id="ARBA00022989"/>
    </source>
</evidence>
<evidence type="ECO:0000259" key="6">
    <source>
        <dbReference type="Pfam" id="PF04932"/>
    </source>
</evidence>
<comment type="subcellular location">
    <subcellularLocation>
        <location evidence="1">Membrane</location>
        <topology evidence="1">Multi-pass membrane protein</topology>
    </subcellularLocation>
</comment>
<dbReference type="EMBL" id="JAPEQW010000008">
    <property type="protein sequence ID" value="MCW8039110.1"/>
    <property type="molecule type" value="Genomic_DNA"/>
</dbReference>
<feature type="transmembrane region" description="Helical" evidence="5">
    <location>
        <begin position="24"/>
        <end position="57"/>
    </location>
</feature>
<feature type="transmembrane region" description="Helical" evidence="5">
    <location>
        <begin position="123"/>
        <end position="143"/>
    </location>
</feature>
<proteinExistence type="predicted"/>
<evidence type="ECO:0000256" key="4">
    <source>
        <dbReference type="ARBA" id="ARBA00023136"/>
    </source>
</evidence>
<keyword evidence="4 5" id="KW-0472">Membrane</keyword>
<dbReference type="Proteomes" id="UP001209682">
    <property type="component" value="Unassembled WGS sequence"/>
</dbReference>
<dbReference type="Pfam" id="PF04932">
    <property type="entry name" value="Wzy_C"/>
    <property type="match status" value="1"/>
</dbReference>
<organism evidence="7 8">
    <name type="scientific">Acinetobacter entericus</name>
    <dbReference type="NCBI Taxonomy" id="2989714"/>
    <lineage>
        <taxon>Bacteria</taxon>
        <taxon>Pseudomonadati</taxon>
        <taxon>Pseudomonadota</taxon>
        <taxon>Gammaproteobacteria</taxon>
        <taxon>Moraxellales</taxon>
        <taxon>Moraxellaceae</taxon>
        <taxon>Acinetobacter</taxon>
    </lineage>
</organism>
<protein>
    <recommendedName>
        <fullName evidence="6">O-antigen ligase-related domain-containing protein</fullName>
    </recommendedName>
</protein>
<evidence type="ECO:0000313" key="8">
    <source>
        <dbReference type="Proteomes" id="UP001209682"/>
    </source>
</evidence>
<feature type="transmembrane region" description="Helical" evidence="5">
    <location>
        <begin position="381"/>
        <end position="399"/>
    </location>
</feature>
<feature type="domain" description="O-antigen ligase-related" evidence="6">
    <location>
        <begin position="207"/>
        <end position="338"/>
    </location>
</feature>
<dbReference type="RefSeq" id="WP_265464958.1">
    <property type="nucleotide sequence ID" value="NZ_JAPEQW010000008.1"/>
</dbReference>
<reference evidence="7 8" key="1">
    <citation type="submission" date="2022-11" db="EMBL/GenBank/DDBJ databases">
        <title>Acinetobacter entericus sp. nov., isolated from the gut of the plastic-eating larvae of the Coleoptera insect Zophobas atratus.</title>
        <authorList>
            <person name="Dong X."/>
            <person name="Yang Y."/>
        </authorList>
    </citation>
    <scope>NUCLEOTIDE SEQUENCE [LARGE SCALE GENOMIC DNA]</scope>
    <source>
        <strain evidence="7 8">BIT-DXN8</strain>
    </source>
</reference>